<comment type="caution">
    <text evidence="3">The sequence shown here is derived from an EMBL/GenBank/DDBJ whole genome shotgun (WGS) entry which is preliminary data.</text>
</comment>
<evidence type="ECO:0000256" key="2">
    <source>
        <dbReference type="SAM" id="MobiDB-lite"/>
    </source>
</evidence>
<feature type="compositionally biased region" description="Polar residues" evidence="2">
    <location>
        <begin position="165"/>
        <end position="175"/>
    </location>
</feature>
<feature type="compositionally biased region" description="Polar residues" evidence="2">
    <location>
        <begin position="1"/>
        <end position="13"/>
    </location>
</feature>
<feature type="compositionally biased region" description="Low complexity" evidence="2">
    <location>
        <begin position="208"/>
        <end position="229"/>
    </location>
</feature>
<dbReference type="EMBL" id="JARKIF010000085">
    <property type="protein sequence ID" value="KAJ7604972.1"/>
    <property type="molecule type" value="Genomic_DNA"/>
</dbReference>
<keyword evidence="1" id="KW-0175">Coiled coil</keyword>
<gene>
    <name evidence="3" type="ORF">FB45DRAFT_1042883</name>
</gene>
<accession>A0AAD7AYY1</accession>
<reference evidence="3" key="1">
    <citation type="submission" date="2023-03" db="EMBL/GenBank/DDBJ databases">
        <title>Massive genome expansion in bonnet fungi (Mycena s.s.) driven by repeated elements and novel gene families across ecological guilds.</title>
        <authorList>
            <consortium name="Lawrence Berkeley National Laboratory"/>
            <person name="Harder C.B."/>
            <person name="Miyauchi S."/>
            <person name="Viragh M."/>
            <person name="Kuo A."/>
            <person name="Thoen E."/>
            <person name="Andreopoulos B."/>
            <person name="Lu D."/>
            <person name="Skrede I."/>
            <person name="Drula E."/>
            <person name="Henrissat B."/>
            <person name="Morin E."/>
            <person name="Kohler A."/>
            <person name="Barry K."/>
            <person name="LaButti K."/>
            <person name="Morin E."/>
            <person name="Salamov A."/>
            <person name="Lipzen A."/>
            <person name="Mereny Z."/>
            <person name="Hegedus B."/>
            <person name="Baldrian P."/>
            <person name="Stursova M."/>
            <person name="Weitz H."/>
            <person name="Taylor A."/>
            <person name="Grigoriev I.V."/>
            <person name="Nagy L.G."/>
            <person name="Martin F."/>
            <person name="Kauserud H."/>
        </authorList>
    </citation>
    <scope>NUCLEOTIDE SEQUENCE</scope>
    <source>
        <strain evidence="3">9284</strain>
    </source>
</reference>
<evidence type="ECO:0000313" key="3">
    <source>
        <dbReference type="EMBL" id="KAJ7604972.1"/>
    </source>
</evidence>
<organism evidence="3 4">
    <name type="scientific">Roridomyces roridus</name>
    <dbReference type="NCBI Taxonomy" id="1738132"/>
    <lineage>
        <taxon>Eukaryota</taxon>
        <taxon>Fungi</taxon>
        <taxon>Dikarya</taxon>
        <taxon>Basidiomycota</taxon>
        <taxon>Agaricomycotina</taxon>
        <taxon>Agaricomycetes</taxon>
        <taxon>Agaricomycetidae</taxon>
        <taxon>Agaricales</taxon>
        <taxon>Marasmiineae</taxon>
        <taxon>Mycenaceae</taxon>
        <taxon>Roridomyces</taxon>
    </lineage>
</organism>
<dbReference type="AlphaFoldDB" id="A0AAD7AYY1"/>
<feature type="region of interest" description="Disordered" evidence="2">
    <location>
        <begin position="160"/>
        <end position="191"/>
    </location>
</feature>
<evidence type="ECO:0000256" key="1">
    <source>
        <dbReference type="SAM" id="Coils"/>
    </source>
</evidence>
<proteinExistence type="predicted"/>
<name>A0AAD7AYY1_9AGAR</name>
<evidence type="ECO:0000313" key="4">
    <source>
        <dbReference type="Proteomes" id="UP001221142"/>
    </source>
</evidence>
<sequence length="606" mass="67417">MSSSDKPANSGNGTIRKAVADASSNSGNKVRVVYRESPAVDSNPKPSRKDLKKRISISQVENTALALANSRLRSDLAAAQVAAEQQSAAVKELQQQLLQESALVKDLEAHEGEMQAQFFSDQANLASWTALYSQVVEAQKQLMEQNAEVDRLNKMVAERTDEATQLRTQAHARSTPQRQQPPRRGKAATFSPVHNTAADTIEIPLNPAPTTAAAPDAANTSTAAASKPAEGSDARAQQVGPQDLANLLGTDVDNLARLFQSLHTTDAKVEVTITKTKRGRKSLPKREVPKLDQDLVNTINSTLRYKVYQVFNVRQISDFGVHVPATPEQVEACEQDLLHDPPADLYQFDFGPGYLKSRWNDLMMQKIVNEILHEEGEDGPIIQAQVHRDVLELKLSEHLAKYRAEWKKWQPQYLEDQNRMETATEAHMRALASIAHHQGVNRSFAAKTRKFAQRMTTTQDTIEIKVHSGVAKDVAAWERILEMLEWLGEGGMSSEEEAEMSFSGTKVTVFKIKLCIWREPQVADYLSLIDAQTEKNKKKQRNRGPKAAPRMWRPENGYGTAYAPIGLPKSLYNSEWLKAATPALLRELNVSKEAFQLLVAATDRMV</sequence>
<protein>
    <submittedName>
        <fullName evidence="3">Uncharacterized protein</fullName>
    </submittedName>
</protein>
<feature type="region of interest" description="Disordered" evidence="2">
    <location>
        <begin position="1"/>
        <end position="52"/>
    </location>
</feature>
<feature type="region of interest" description="Disordered" evidence="2">
    <location>
        <begin position="203"/>
        <end position="237"/>
    </location>
</feature>
<feature type="coiled-coil region" evidence="1">
    <location>
        <begin position="76"/>
        <end position="110"/>
    </location>
</feature>
<keyword evidence="4" id="KW-1185">Reference proteome</keyword>
<dbReference type="Proteomes" id="UP001221142">
    <property type="component" value="Unassembled WGS sequence"/>
</dbReference>